<organism evidence="2 3">
    <name type="scientific">Clostridium vincentii</name>
    <dbReference type="NCBI Taxonomy" id="52704"/>
    <lineage>
        <taxon>Bacteria</taxon>
        <taxon>Bacillati</taxon>
        <taxon>Bacillota</taxon>
        <taxon>Clostridia</taxon>
        <taxon>Eubacteriales</taxon>
        <taxon>Clostridiaceae</taxon>
        <taxon>Clostridium</taxon>
    </lineage>
</organism>
<dbReference type="InterPro" id="IPR017146">
    <property type="entry name" value="Lanti_2_LanM"/>
</dbReference>
<evidence type="ECO:0000313" key="2">
    <source>
        <dbReference type="EMBL" id="PRR79655.1"/>
    </source>
</evidence>
<dbReference type="EMBL" id="PVXQ01000058">
    <property type="protein sequence ID" value="PRR79655.1"/>
    <property type="molecule type" value="Genomic_DNA"/>
</dbReference>
<name>A0A2T0B720_9CLOT</name>
<sequence length="527" mass="61824">MEKQSRDITYLDIKNYWFTLFPELSSMDELDKILEEVSHIKKDNIESFIEDYENKIEIGVDGLFKKESSIVLEDISYDIKKEVSFYNFFKPILNFFIADCYEKIKCLDIIENPKTFISCFIKNECIKLLEFSQRILVLEINIARLNGSLKGSTKEERFNYYTDTILNDSDYLKSVYKEYSYMYKILVNRCKWDFEFILEVLTHTKEHMSEIKSYILNSNEDIKVKTIVSSLGDSHKRGRTVSIINFTNRDKVIFKPRSLELDNGFNKFIDYLNEKHNDVNSNLYKVKVISGENYGFCEFIERKDCNNEEEVKQFYYRTGKLLGALFALNAKDIHHENIIAMGNQPVVIDLEALFHSDVTLMDKRFFKSIEVAQKIIESSVYSIGFLPQKISNPYNNDSSTYVDVSAFGGEENQAAPFKAFKLVNSNTDEIKIEKVEGFIESQNNNPKVNGEIRKSEYYIDEIKQGFADIYSILYENKNEVVELVNYIFKGMKNRFILRPTYIYGQLMNTSYHPDFMRDEIHRYIVSG</sequence>
<dbReference type="Proteomes" id="UP000239471">
    <property type="component" value="Unassembled WGS sequence"/>
</dbReference>
<dbReference type="InterPro" id="IPR025410">
    <property type="entry name" value="Lant_dehyd"/>
</dbReference>
<feature type="domain" description="Lantibiotic biosynthesis protein dehydration" evidence="1">
    <location>
        <begin position="179"/>
        <end position="523"/>
    </location>
</feature>
<dbReference type="AlphaFoldDB" id="A0A2T0B720"/>
<gene>
    <name evidence="2" type="ORF">CLVI_32710</name>
</gene>
<protein>
    <recommendedName>
        <fullName evidence="1">Lantibiotic biosynthesis protein dehydration domain-containing protein</fullName>
    </recommendedName>
</protein>
<dbReference type="PIRSF" id="PIRSF037228">
    <property type="entry name" value="Lant_mod_RumM"/>
    <property type="match status" value="1"/>
</dbReference>
<keyword evidence="3" id="KW-1185">Reference proteome</keyword>
<dbReference type="RefSeq" id="WP_106061138.1">
    <property type="nucleotide sequence ID" value="NZ_PVXQ01000058.1"/>
</dbReference>
<dbReference type="OrthoDB" id="9148343at2"/>
<reference evidence="2 3" key="1">
    <citation type="submission" date="2018-03" db="EMBL/GenBank/DDBJ databases">
        <title>Genome sequence of Clostridium vincentii DSM 10228.</title>
        <authorList>
            <person name="Poehlein A."/>
            <person name="Daniel R."/>
        </authorList>
    </citation>
    <scope>NUCLEOTIDE SEQUENCE [LARGE SCALE GENOMIC DNA]</scope>
    <source>
        <strain evidence="2 3">DSM 10228</strain>
    </source>
</reference>
<accession>A0A2T0B720</accession>
<proteinExistence type="predicted"/>
<dbReference type="NCBIfam" id="TIGR03897">
    <property type="entry name" value="lanti_2_LanM"/>
    <property type="match status" value="1"/>
</dbReference>
<evidence type="ECO:0000259" key="1">
    <source>
        <dbReference type="Pfam" id="PF13575"/>
    </source>
</evidence>
<evidence type="ECO:0000313" key="3">
    <source>
        <dbReference type="Proteomes" id="UP000239471"/>
    </source>
</evidence>
<comment type="caution">
    <text evidence="2">The sequence shown here is derived from an EMBL/GenBank/DDBJ whole genome shotgun (WGS) entry which is preliminary data.</text>
</comment>
<dbReference type="Pfam" id="PF13575">
    <property type="entry name" value="DUF4135"/>
    <property type="match status" value="1"/>
</dbReference>